<feature type="region of interest" description="Disordered" evidence="1">
    <location>
        <begin position="1"/>
        <end position="77"/>
    </location>
</feature>
<dbReference type="AlphaFoldDB" id="Q7XHR5"/>
<evidence type="ECO:0000313" key="3">
    <source>
        <dbReference type="EMBL" id="BAD62146.1"/>
    </source>
</evidence>
<accession>Q7XHR5</accession>
<sequence>MRRLEESYTTSPAVAHAGLWADVSEGARRRQAGPTGQRPGERERGWRRAGPRVSGTGERRGGGATWRPNRRPRSTQG</sequence>
<protein>
    <submittedName>
        <fullName evidence="2">Uncharacterized protein</fullName>
    </submittedName>
</protein>
<evidence type="ECO:0000256" key="1">
    <source>
        <dbReference type="SAM" id="MobiDB-lite"/>
    </source>
</evidence>
<proteinExistence type="predicted"/>
<gene>
    <name evidence="3" type="ORF">OSJNBa0085C03.34</name>
    <name evidence="2" type="ORF">P0477A12.28</name>
</gene>
<name>Q7XHR5_ORYSJ</name>
<reference evidence="4" key="3">
    <citation type="journal article" date="2005" name="Nature">
        <title>The map-based sequence of the rice genome.</title>
        <authorList>
            <consortium name="International rice genome sequencing project (IRGSP)"/>
            <person name="Matsumoto T."/>
            <person name="Wu J."/>
            <person name="Kanamori H."/>
            <person name="Katayose Y."/>
            <person name="Fujisawa M."/>
            <person name="Namiki N."/>
            <person name="Mizuno H."/>
            <person name="Yamamoto K."/>
            <person name="Antonio B.A."/>
            <person name="Baba T."/>
            <person name="Sakata K."/>
            <person name="Nagamura Y."/>
            <person name="Aoki H."/>
            <person name="Arikawa K."/>
            <person name="Arita K."/>
            <person name="Bito T."/>
            <person name="Chiden Y."/>
            <person name="Fujitsuka N."/>
            <person name="Fukunaka R."/>
            <person name="Hamada M."/>
            <person name="Harada C."/>
            <person name="Hayashi A."/>
            <person name="Hijishita S."/>
            <person name="Honda M."/>
            <person name="Hosokawa S."/>
            <person name="Ichikawa Y."/>
            <person name="Idonuma A."/>
            <person name="Iijima M."/>
            <person name="Ikeda M."/>
            <person name="Ikeno M."/>
            <person name="Ito K."/>
            <person name="Ito S."/>
            <person name="Ito T."/>
            <person name="Ito Y."/>
            <person name="Ito Y."/>
            <person name="Iwabuchi A."/>
            <person name="Kamiya K."/>
            <person name="Karasawa W."/>
            <person name="Kurita K."/>
            <person name="Katagiri S."/>
            <person name="Kikuta A."/>
            <person name="Kobayashi H."/>
            <person name="Kobayashi N."/>
            <person name="Machita K."/>
            <person name="Maehara T."/>
            <person name="Masukawa M."/>
            <person name="Mizubayashi T."/>
            <person name="Mukai Y."/>
            <person name="Nagasaki H."/>
            <person name="Nagata Y."/>
            <person name="Naito S."/>
            <person name="Nakashima M."/>
            <person name="Nakama Y."/>
            <person name="Nakamichi Y."/>
            <person name="Nakamura M."/>
            <person name="Meguro A."/>
            <person name="Negishi M."/>
            <person name="Ohta I."/>
            <person name="Ohta T."/>
            <person name="Okamoto M."/>
            <person name="Ono N."/>
            <person name="Saji S."/>
            <person name="Sakaguchi M."/>
            <person name="Sakai K."/>
            <person name="Shibata M."/>
            <person name="Shimokawa T."/>
            <person name="Song J."/>
            <person name="Takazaki Y."/>
            <person name="Terasawa K."/>
            <person name="Tsugane M."/>
            <person name="Tsuji K."/>
            <person name="Ueda S."/>
            <person name="Waki K."/>
            <person name="Yamagata H."/>
            <person name="Yamamoto M."/>
            <person name="Yamamoto S."/>
            <person name="Yamane H."/>
            <person name="Yoshiki S."/>
            <person name="Yoshihara R."/>
            <person name="Yukawa K."/>
            <person name="Zhong H."/>
            <person name="Yano M."/>
            <person name="Yuan Q."/>
            <person name="Ouyang S."/>
            <person name="Liu J."/>
            <person name="Jones K.M."/>
            <person name="Gansberger K."/>
            <person name="Moffat K."/>
            <person name="Hill J."/>
            <person name="Bera J."/>
            <person name="Fadrosh D."/>
            <person name="Jin S."/>
            <person name="Johri S."/>
            <person name="Kim M."/>
            <person name="Overton L."/>
            <person name="Reardon M."/>
            <person name="Tsitrin T."/>
            <person name="Vuong H."/>
            <person name="Weaver B."/>
            <person name="Ciecko A."/>
            <person name="Tallon L."/>
            <person name="Jackson J."/>
            <person name="Pai G."/>
            <person name="Aken S.V."/>
            <person name="Utterback T."/>
            <person name="Reidmuller S."/>
            <person name="Feldblyum T."/>
            <person name="Hsiao J."/>
            <person name="Zismann V."/>
            <person name="Iobst S."/>
            <person name="de Vazeille A.R."/>
            <person name="Buell C.R."/>
            <person name="Ying K."/>
            <person name="Li Y."/>
            <person name="Lu T."/>
            <person name="Huang Y."/>
            <person name="Zhao Q."/>
            <person name="Feng Q."/>
            <person name="Zhang L."/>
            <person name="Zhu J."/>
            <person name="Weng Q."/>
            <person name="Mu J."/>
            <person name="Lu Y."/>
            <person name="Fan D."/>
            <person name="Liu Y."/>
            <person name="Guan J."/>
            <person name="Zhang Y."/>
            <person name="Yu S."/>
            <person name="Liu X."/>
            <person name="Zhang Y."/>
            <person name="Hong G."/>
            <person name="Han B."/>
            <person name="Choisne N."/>
            <person name="Demange N."/>
            <person name="Orjeda G."/>
            <person name="Samain S."/>
            <person name="Cattolico L."/>
            <person name="Pelletier E."/>
            <person name="Couloux A."/>
            <person name="Segurens B."/>
            <person name="Wincker P."/>
            <person name="D'Hont A."/>
            <person name="Scarpelli C."/>
            <person name="Weissenbach J."/>
            <person name="Salanoubat M."/>
            <person name="Quetier F."/>
            <person name="Yu Y."/>
            <person name="Kim H.R."/>
            <person name="Rambo T."/>
            <person name="Currie J."/>
            <person name="Collura K."/>
            <person name="Luo M."/>
            <person name="Yang T."/>
            <person name="Ammiraju J.S.S."/>
            <person name="Engler F."/>
            <person name="Soderlund C."/>
            <person name="Wing R.A."/>
            <person name="Palmer L.E."/>
            <person name="de la Bastide M."/>
            <person name="Spiegel L."/>
            <person name="Nascimento L."/>
            <person name="Zutavern T."/>
            <person name="O'Shaughnessy A."/>
            <person name="Dike S."/>
            <person name="Dedhia N."/>
            <person name="Preston R."/>
            <person name="Balija V."/>
            <person name="McCombie W.R."/>
            <person name="Chow T."/>
            <person name="Chen H."/>
            <person name="Chung M."/>
            <person name="Chen C."/>
            <person name="Shaw J."/>
            <person name="Wu H."/>
            <person name="Hsiao K."/>
            <person name="Chao Y."/>
            <person name="Chu M."/>
            <person name="Cheng C."/>
            <person name="Hour A."/>
            <person name="Lee P."/>
            <person name="Lin S."/>
            <person name="Lin Y."/>
            <person name="Liou J."/>
            <person name="Liu S."/>
            <person name="Hsing Y."/>
            <person name="Raghuvanshi S."/>
            <person name="Mohanty A."/>
            <person name="Bharti A.K."/>
            <person name="Gaur A."/>
            <person name="Gupta V."/>
            <person name="Kumar D."/>
            <person name="Ravi V."/>
            <person name="Vij S."/>
            <person name="Kapur A."/>
            <person name="Khurana P."/>
            <person name="Khurana P."/>
            <person name="Khurana J.P."/>
            <person name="Tyagi A.K."/>
            <person name="Gaikwad K."/>
            <person name="Singh A."/>
            <person name="Dalal V."/>
            <person name="Srivastava S."/>
            <person name="Dixit A."/>
            <person name="Pal A.K."/>
            <person name="Ghazi I.A."/>
            <person name="Yadav M."/>
            <person name="Pandit A."/>
            <person name="Bhargava A."/>
            <person name="Sureshbabu K."/>
            <person name="Batra K."/>
            <person name="Sharma T.R."/>
            <person name="Mohapatra T."/>
            <person name="Singh N.K."/>
            <person name="Messing J."/>
            <person name="Nelson A.B."/>
            <person name="Fuks G."/>
            <person name="Kavchok S."/>
            <person name="Keizer G."/>
            <person name="Linton E."/>
            <person name="Llaca V."/>
            <person name="Song R."/>
            <person name="Tanyolac B."/>
            <person name="Young S."/>
            <person name="Ho-Il K."/>
            <person name="Hahn J.H."/>
            <person name="Sangsakoo G."/>
            <person name="Vanavichit A."/>
            <person name="de Mattos Luiz.A.T."/>
            <person name="Zimmer P.D."/>
            <person name="Malone G."/>
            <person name="Dellagostin O."/>
            <person name="de Oliveira A.C."/>
            <person name="Bevan M."/>
            <person name="Bancroft I."/>
            <person name="Minx P."/>
            <person name="Cordum H."/>
            <person name="Wilson R."/>
            <person name="Cheng Z."/>
            <person name="Jin W."/>
            <person name="Jiang J."/>
            <person name="Leong S.A."/>
            <person name="Iwama H."/>
            <person name="Gojobori T."/>
            <person name="Itoh T."/>
            <person name="Niimura Y."/>
            <person name="Fujii Y."/>
            <person name="Habara T."/>
            <person name="Sakai H."/>
            <person name="Sato Y."/>
            <person name="Wilson G."/>
            <person name="Kumar K."/>
            <person name="McCouch S."/>
            <person name="Juretic N."/>
            <person name="Hoen D."/>
            <person name="Wright S."/>
            <person name="Bruskiewich R."/>
            <person name="Bureau T."/>
            <person name="Miyao A."/>
            <person name="Hirochika H."/>
            <person name="Nishikawa T."/>
            <person name="Kadowaki K."/>
            <person name="Sugiura M."/>
            <person name="Burr B."/>
            <person name="Sasaki T."/>
        </authorList>
    </citation>
    <scope>NUCLEOTIDE SEQUENCE [LARGE SCALE GENOMIC DNA]</scope>
    <source>
        <strain evidence="4">cv. Nipponbare</strain>
    </source>
</reference>
<feature type="compositionally biased region" description="Basic residues" evidence="1">
    <location>
        <begin position="68"/>
        <end position="77"/>
    </location>
</feature>
<dbReference type="EMBL" id="AP005190">
    <property type="protein sequence ID" value="BAC80064.1"/>
    <property type="molecule type" value="Genomic_DNA"/>
</dbReference>
<reference evidence="4" key="4">
    <citation type="journal article" date="2008" name="Nucleic Acids Res.">
        <title>The rice annotation project database (RAP-DB): 2008 update.</title>
        <authorList>
            <consortium name="The rice annotation project (RAP)"/>
        </authorList>
    </citation>
    <scope>GENOME REANNOTATION</scope>
    <source>
        <strain evidence="4">cv. Nipponbare</strain>
    </source>
</reference>
<reference evidence="3" key="2">
    <citation type="submission" date="2002-09" db="EMBL/GenBank/DDBJ databases">
        <title>Oryza sativa nipponbare(GA3) genomic DNA, chromosome 6, BAC clone:OSJNBa0085C03.</title>
        <authorList>
            <person name="Sasaki T."/>
            <person name="Matsumoto T."/>
            <person name="Katayose Y."/>
        </authorList>
    </citation>
    <scope>NUCLEOTIDE SEQUENCE</scope>
</reference>
<dbReference type="Proteomes" id="UP000000763">
    <property type="component" value="Chromosome 7"/>
</dbReference>
<dbReference type="EMBL" id="AP005773">
    <property type="protein sequence ID" value="BAD62146.1"/>
    <property type="molecule type" value="Genomic_DNA"/>
</dbReference>
<reference evidence="2" key="1">
    <citation type="submission" date="2002-05" db="EMBL/GenBank/DDBJ databases">
        <title>Oryza sativa nipponbare(GA3) genomic DNA, chromosome 7, PAC clone:P0477A12.</title>
        <authorList>
            <person name="Sasaki T."/>
            <person name="Matsumoto T."/>
            <person name="Katayose Y."/>
        </authorList>
    </citation>
    <scope>NUCLEOTIDE SEQUENCE</scope>
</reference>
<evidence type="ECO:0000313" key="2">
    <source>
        <dbReference type="EMBL" id="BAC80064.1"/>
    </source>
</evidence>
<evidence type="ECO:0000313" key="4">
    <source>
        <dbReference type="Proteomes" id="UP000000763"/>
    </source>
</evidence>
<dbReference type="Proteomes" id="UP000000763">
    <property type="component" value="Chromosome 6"/>
</dbReference>
<organism evidence="2 4">
    <name type="scientific">Oryza sativa subsp. japonica</name>
    <name type="common">Rice</name>
    <dbReference type="NCBI Taxonomy" id="39947"/>
    <lineage>
        <taxon>Eukaryota</taxon>
        <taxon>Viridiplantae</taxon>
        <taxon>Streptophyta</taxon>
        <taxon>Embryophyta</taxon>
        <taxon>Tracheophyta</taxon>
        <taxon>Spermatophyta</taxon>
        <taxon>Magnoliopsida</taxon>
        <taxon>Liliopsida</taxon>
        <taxon>Poales</taxon>
        <taxon>Poaceae</taxon>
        <taxon>BOP clade</taxon>
        <taxon>Oryzoideae</taxon>
        <taxon>Oryzeae</taxon>
        <taxon>Oryzinae</taxon>
        <taxon>Oryza</taxon>
        <taxon>Oryza sativa</taxon>
    </lineage>
</organism>